<accession>J9HTR9</accession>
<sequence length="70" mass="7986">MFIWTHIPIILSSDLCHGVVYALMLVLVHSLDDDDAIFYTCQTRTGFAILCKQFSTKTKIHVVSSPFFIH</sequence>
<dbReference type="EMBL" id="CH478055">
    <property type="protein sequence ID" value="EJY58043.1"/>
    <property type="molecule type" value="Genomic_DNA"/>
</dbReference>
<dbReference type="AlphaFoldDB" id="J9HTR9"/>
<protein>
    <submittedName>
        <fullName evidence="1">AAEL017528-PA</fullName>
    </submittedName>
</protein>
<dbReference type="Proteomes" id="UP000682892">
    <property type="component" value="Unassembled WGS sequence"/>
</dbReference>
<organism evidence="1 2">
    <name type="scientific">Aedes aegypti</name>
    <name type="common">Yellowfever mosquito</name>
    <name type="synonym">Culex aegypti</name>
    <dbReference type="NCBI Taxonomy" id="7159"/>
    <lineage>
        <taxon>Eukaryota</taxon>
        <taxon>Metazoa</taxon>
        <taxon>Ecdysozoa</taxon>
        <taxon>Arthropoda</taxon>
        <taxon>Hexapoda</taxon>
        <taxon>Insecta</taxon>
        <taxon>Pterygota</taxon>
        <taxon>Neoptera</taxon>
        <taxon>Endopterygota</taxon>
        <taxon>Diptera</taxon>
        <taxon>Nematocera</taxon>
        <taxon>Culicoidea</taxon>
        <taxon>Culicidae</taxon>
        <taxon>Culicinae</taxon>
        <taxon>Aedini</taxon>
        <taxon>Aedes</taxon>
        <taxon>Stegomyia</taxon>
    </lineage>
</organism>
<gene>
    <name evidence="1" type="ORF">AaeL_AAEL017528</name>
</gene>
<reference evidence="1" key="1">
    <citation type="submission" date="2005-10" db="EMBL/GenBank/DDBJ databases">
        <authorList>
            <person name="Loftus B.J."/>
            <person name="Nene V.M."/>
            <person name="Hannick L.I."/>
            <person name="Bidwell S."/>
            <person name="Haas B."/>
            <person name="Amedeo P."/>
            <person name="Orvis J."/>
            <person name="Wortman J.R."/>
            <person name="White O.R."/>
            <person name="Salzberg S."/>
            <person name="Shumway M."/>
            <person name="Koo H."/>
            <person name="Zhao Y."/>
            <person name="Holmes M."/>
            <person name="Miller J."/>
            <person name="Schatz M."/>
            <person name="Pop M."/>
            <person name="Pai G."/>
            <person name="Utterback T."/>
            <person name="Rogers Y.-H."/>
            <person name="Kravitz S."/>
            <person name="Fraser C.M."/>
        </authorList>
    </citation>
    <scope>NUCLEOTIDE SEQUENCE</scope>
    <source>
        <strain evidence="1">Liverpool</strain>
    </source>
</reference>
<evidence type="ECO:0000313" key="2">
    <source>
        <dbReference type="Proteomes" id="UP000682892"/>
    </source>
</evidence>
<reference evidence="1" key="2">
    <citation type="journal article" date="2007" name="Science">
        <title>Genome sequence of Aedes aegypti, a major arbovirus vector.</title>
        <authorList>
            <person name="Nene V."/>
            <person name="Wortman J.R."/>
            <person name="Lawson D."/>
            <person name="Haas B."/>
            <person name="Kodira C."/>
            <person name="Tu Z.J."/>
            <person name="Loftus B."/>
            <person name="Xi Z."/>
            <person name="Megy K."/>
            <person name="Grabherr M."/>
            <person name="Ren Q."/>
            <person name="Zdobnov E.M."/>
            <person name="Lobo N.F."/>
            <person name="Campbell K.S."/>
            <person name="Brown S.E."/>
            <person name="Bonaldo M.F."/>
            <person name="Zhu J."/>
            <person name="Sinkins S.P."/>
            <person name="Hogenkamp D.G."/>
            <person name="Amedeo P."/>
            <person name="Arensburger P."/>
            <person name="Atkinson P.W."/>
            <person name="Bidwell S."/>
            <person name="Biedler J."/>
            <person name="Birney E."/>
            <person name="Bruggner R.V."/>
            <person name="Costas J."/>
            <person name="Coy M.R."/>
            <person name="Crabtree J."/>
            <person name="Crawford M."/>
            <person name="Debruyn B."/>
            <person name="Decaprio D."/>
            <person name="Eiglmeier K."/>
            <person name="Eisenstadt E."/>
            <person name="El-Dorry H."/>
            <person name="Gelbart W.M."/>
            <person name="Gomes S.L."/>
            <person name="Hammond M."/>
            <person name="Hannick L.I."/>
            <person name="Hogan J.R."/>
            <person name="Holmes M.H."/>
            <person name="Jaffe D."/>
            <person name="Johnston J.S."/>
            <person name="Kennedy R.C."/>
            <person name="Koo H."/>
            <person name="Kravitz S."/>
            <person name="Kriventseva E.V."/>
            <person name="Kulp D."/>
            <person name="Labutti K."/>
            <person name="Lee E."/>
            <person name="Li S."/>
            <person name="Lovin D.D."/>
            <person name="Mao C."/>
            <person name="Mauceli E."/>
            <person name="Menck C.F."/>
            <person name="Miller J.R."/>
            <person name="Montgomery P."/>
            <person name="Mori A."/>
            <person name="Nascimento A.L."/>
            <person name="Naveira H.F."/>
            <person name="Nusbaum C."/>
            <person name="O'leary S."/>
            <person name="Orvis J."/>
            <person name="Pertea M."/>
            <person name="Quesneville H."/>
            <person name="Reidenbach K.R."/>
            <person name="Rogers Y.H."/>
            <person name="Roth C.W."/>
            <person name="Schneider J.R."/>
            <person name="Schatz M."/>
            <person name="Shumway M."/>
            <person name="Stanke M."/>
            <person name="Stinson E.O."/>
            <person name="Tubio J.M."/>
            <person name="Vanzee J.P."/>
            <person name="Verjovski-Almeida S."/>
            <person name="Werner D."/>
            <person name="White O."/>
            <person name="Wyder S."/>
            <person name="Zeng Q."/>
            <person name="Zhao Q."/>
            <person name="Zhao Y."/>
            <person name="Hill C.A."/>
            <person name="Raikhel A.S."/>
            <person name="Soares M.B."/>
            <person name="Knudson D.L."/>
            <person name="Lee N.H."/>
            <person name="Galagan J."/>
            <person name="Salzberg S.L."/>
            <person name="Paulsen I.T."/>
            <person name="Dimopoulos G."/>
            <person name="Collins F.H."/>
            <person name="Birren B."/>
            <person name="Fraser-Liggett C.M."/>
            <person name="Severson D.W."/>
        </authorList>
    </citation>
    <scope>NUCLEOTIDE SEQUENCE [LARGE SCALE GENOMIC DNA]</scope>
    <source>
        <strain evidence="1">Liverpool</strain>
    </source>
</reference>
<evidence type="ECO:0000313" key="1">
    <source>
        <dbReference type="EMBL" id="EJY58043.1"/>
    </source>
</evidence>
<name>J9HTR9_AEDAE</name>
<proteinExistence type="predicted"/>
<dbReference type="PaxDb" id="7159-AAEL017528-PA"/>
<dbReference type="HOGENOM" id="CLU_2759838_0_0_1"/>
<reference evidence="1" key="3">
    <citation type="submission" date="2012-09" db="EMBL/GenBank/DDBJ databases">
        <authorList>
            <consortium name="VectorBase"/>
        </authorList>
    </citation>
    <scope>NUCLEOTIDE SEQUENCE</scope>
    <source>
        <strain evidence="1">Liverpool</strain>
    </source>
</reference>